<reference evidence="2" key="1">
    <citation type="submission" date="2020-06" db="EMBL/GenBank/DDBJ databases">
        <title>Draft genome of Bugula neritina, a colonial animal packing powerful symbionts and potential medicines.</title>
        <authorList>
            <person name="Rayko M."/>
        </authorList>
    </citation>
    <scope>NUCLEOTIDE SEQUENCE [LARGE SCALE GENOMIC DNA]</scope>
    <source>
        <strain evidence="2">Kwan_BN1</strain>
    </source>
</reference>
<evidence type="ECO:0000313" key="3">
    <source>
        <dbReference type="Proteomes" id="UP000593567"/>
    </source>
</evidence>
<feature type="signal peptide" evidence="1">
    <location>
        <begin position="1"/>
        <end position="19"/>
    </location>
</feature>
<comment type="caution">
    <text evidence="2">The sequence shown here is derived from an EMBL/GenBank/DDBJ whole genome shotgun (WGS) entry which is preliminary data.</text>
</comment>
<organism evidence="2 3">
    <name type="scientific">Bugula neritina</name>
    <name type="common">Brown bryozoan</name>
    <name type="synonym">Sertularia neritina</name>
    <dbReference type="NCBI Taxonomy" id="10212"/>
    <lineage>
        <taxon>Eukaryota</taxon>
        <taxon>Metazoa</taxon>
        <taxon>Spiralia</taxon>
        <taxon>Lophotrochozoa</taxon>
        <taxon>Bryozoa</taxon>
        <taxon>Gymnolaemata</taxon>
        <taxon>Cheilostomatida</taxon>
        <taxon>Flustrina</taxon>
        <taxon>Buguloidea</taxon>
        <taxon>Bugulidae</taxon>
        <taxon>Bugula</taxon>
    </lineage>
</organism>
<name>A0A7J7KJ38_BUGNE</name>
<keyword evidence="1" id="KW-0732">Signal</keyword>
<dbReference type="Proteomes" id="UP000593567">
    <property type="component" value="Unassembled WGS sequence"/>
</dbReference>
<keyword evidence="3" id="KW-1185">Reference proteome</keyword>
<sequence>MFVSAVTVLMLLAIGSTLGSEQNCQVTDFVSIPGYQIYAITPHPILSDTFLVGTSNGMHMVAQGGSSALISSGEIHGVETTSDGLILISAKAENCIKSADLTTLAPSAWAGRCSSSGYVDGESPDT</sequence>
<evidence type="ECO:0000256" key="1">
    <source>
        <dbReference type="SAM" id="SignalP"/>
    </source>
</evidence>
<evidence type="ECO:0000313" key="2">
    <source>
        <dbReference type="EMBL" id="KAF6038275.1"/>
    </source>
</evidence>
<dbReference type="EMBL" id="VXIV02000441">
    <property type="protein sequence ID" value="KAF6038275.1"/>
    <property type="molecule type" value="Genomic_DNA"/>
</dbReference>
<protein>
    <submittedName>
        <fullName evidence="2">Uncharacterized protein</fullName>
    </submittedName>
</protein>
<feature type="chain" id="PRO_5029521731" evidence="1">
    <location>
        <begin position="20"/>
        <end position="126"/>
    </location>
</feature>
<accession>A0A7J7KJ38</accession>
<gene>
    <name evidence="2" type="ORF">EB796_003436</name>
</gene>
<proteinExistence type="predicted"/>
<dbReference type="AlphaFoldDB" id="A0A7J7KJ38"/>